<evidence type="ECO:0000313" key="3">
    <source>
        <dbReference type="Proteomes" id="UP001209681"/>
    </source>
</evidence>
<feature type="region of interest" description="Disordered" evidence="1">
    <location>
        <begin position="123"/>
        <end position="142"/>
    </location>
</feature>
<evidence type="ECO:0000256" key="1">
    <source>
        <dbReference type="SAM" id="MobiDB-lite"/>
    </source>
</evidence>
<name>A0ABT3N9D6_9BACT</name>
<dbReference type="EMBL" id="JAPFPW010000008">
    <property type="protein sequence ID" value="MCW7754077.1"/>
    <property type="molecule type" value="Genomic_DNA"/>
</dbReference>
<dbReference type="Proteomes" id="UP001209681">
    <property type="component" value="Unassembled WGS sequence"/>
</dbReference>
<feature type="region of interest" description="Disordered" evidence="1">
    <location>
        <begin position="213"/>
        <end position="234"/>
    </location>
</feature>
<evidence type="ECO:0000313" key="2">
    <source>
        <dbReference type="EMBL" id="MCW7754077.1"/>
    </source>
</evidence>
<feature type="region of interest" description="Disordered" evidence="1">
    <location>
        <begin position="1"/>
        <end position="100"/>
    </location>
</feature>
<feature type="compositionally biased region" description="Pro residues" evidence="1">
    <location>
        <begin position="1"/>
        <end position="40"/>
    </location>
</feature>
<gene>
    <name evidence="2" type="ORF">OOT00_08765</name>
</gene>
<sequence>QGYPMPGQPPQFPPQGYPMPGQPPQFPPQGYPMPGQPPRFAPQGHPMPGQPPRFRPQDYPFPGQPSQGTPFQTGEDSCGQNTKQASETSPSEKTGHAGGCCKGSSADPSYHAMPGYVPPYRQQSAPFYGPPPGTAHAGPIPNPQDMAMHYGHLYGLIRDAANGQPDISGFMNFFQTVSSDFWKGALIGTGITLLFTTDAPKSLLAKGLAGLSGAAAAAPPSPDTHTQPKEEADL</sequence>
<reference evidence="2 3" key="1">
    <citation type="submission" date="2022-11" db="EMBL/GenBank/DDBJ databases">
        <title>Desulfobotulus tamanensis H1 sp. nov. - anaerobic, alkaliphilic, sulphate reducing bacterium isolated from terrestrial mud volcano.</title>
        <authorList>
            <person name="Frolova A."/>
            <person name="Merkel A.Y."/>
            <person name="Slobodkin A.I."/>
        </authorList>
    </citation>
    <scope>NUCLEOTIDE SEQUENCE [LARGE SCALE GENOMIC DNA]</scope>
    <source>
        <strain evidence="2 3">H1</strain>
    </source>
</reference>
<feature type="non-terminal residue" evidence="2">
    <location>
        <position position="1"/>
    </location>
</feature>
<proteinExistence type="predicted"/>
<accession>A0ABT3N9D6</accession>
<protein>
    <submittedName>
        <fullName evidence="2">Uncharacterized protein</fullName>
    </submittedName>
</protein>
<feature type="compositionally biased region" description="Polar residues" evidence="1">
    <location>
        <begin position="64"/>
        <end position="92"/>
    </location>
</feature>
<keyword evidence="3" id="KW-1185">Reference proteome</keyword>
<comment type="caution">
    <text evidence="2">The sequence shown here is derived from an EMBL/GenBank/DDBJ whole genome shotgun (WGS) entry which is preliminary data.</text>
</comment>
<organism evidence="2 3">
    <name type="scientific">Desulfobotulus pelophilus</name>
    <dbReference type="NCBI Taxonomy" id="2823377"/>
    <lineage>
        <taxon>Bacteria</taxon>
        <taxon>Pseudomonadati</taxon>
        <taxon>Thermodesulfobacteriota</taxon>
        <taxon>Desulfobacteria</taxon>
        <taxon>Desulfobacterales</taxon>
        <taxon>Desulfobacteraceae</taxon>
        <taxon>Desulfobotulus</taxon>
    </lineage>
</organism>